<protein>
    <submittedName>
        <fullName evidence="3">Teicoplanin resistance protein VanZ</fullName>
    </submittedName>
</protein>
<evidence type="ECO:0000313" key="4">
    <source>
        <dbReference type="Proteomes" id="UP000318080"/>
    </source>
</evidence>
<gene>
    <name evidence="3" type="ORF">EJK80_05045</name>
</gene>
<feature type="transmembrane region" description="Helical" evidence="1">
    <location>
        <begin position="178"/>
        <end position="198"/>
    </location>
</feature>
<keyword evidence="4" id="KW-1185">Reference proteome</keyword>
<accession>A0A540R868</accession>
<feature type="transmembrane region" description="Helical" evidence="1">
    <location>
        <begin position="149"/>
        <end position="166"/>
    </location>
</feature>
<evidence type="ECO:0000313" key="3">
    <source>
        <dbReference type="EMBL" id="TQE43902.1"/>
    </source>
</evidence>
<proteinExistence type="predicted"/>
<keyword evidence="1" id="KW-0812">Transmembrane</keyword>
<feature type="transmembrane region" description="Helical" evidence="1">
    <location>
        <begin position="87"/>
        <end position="105"/>
    </location>
</feature>
<feature type="domain" description="VanZ-like" evidence="2">
    <location>
        <begin position="49"/>
        <end position="163"/>
    </location>
</feature>
<dbReference type="PANTHER" id="PTHR36834">
    <property type="entry name" value="MEMBRANE PROTEIN-RELATED"/>
    <property type="match status" value="1"/>
</dbReference>
<evidence type="ECO:0000259" key="2">
    <source>
        <dbReference type="Pfam" id="PF04892"/>
    </source>
</evidence>
<dbReference type="PANTHER" id="PTHR36834:SF1">
    <property type="entry name" value="INTEGRAL MEMBRANE PROTEIN"/>
    <property type="match status" value="1"/>
</dbReference>
<feature type="transmembrane region" description="Helical" evidence="1">
    <location>
        <begin position="117"/>
        <end position="143"/>
    </location>
</feature>
<dbReference type="Pfam" id="PF04892">
    <property type="entry name" value="VanZ"/>
    <property type="match status" value="1"/>
</dbReference>
<dbReference type="Proteomes" id="UP000318080">
    <property type="component" value="Unassembled WGS sequence"/>
</dbReference>
<dbReference type="InterPro" id="IPR053150">
    <property type="entry name" value="Teicoplanin_resist-assoc"/>
</dbReference>
<keyword evidence="1" id="KW-1133">Transmembrane helix</keyword>
<dbReference type="AlphaFoldDB" id="A0A540R868"/>
<feature type="transmembrane region" description="Helical" evidence="1">
    <location>
        <begin position="30"/>
        <end position="48"/>
    </location>
</feature>
<dbReference type="InterPro" id="IPR006976">
    <property type="entry name" value="VanZ-like"/>
</dbReference>
<name>A0A540R868_9CORY</name>
<sequence>MTVTATKSPAPARHRSVSDHLTVRRDARPVSLLVLAVTAVATVGKPFIEIPGIINASAHRVRSVNLDLFHEWVAGTTIWYGKYTNTFGNIALFIPVGLVLVALAATAVRGRASRLSLWLRAVVIAAGLSVGIEVTQYIFALGYSDVDDVLFNTAGTAMGAWAMLRLDHERQTKLLWRLGFLAAALLVIVVCGLVTGIIG</sequence>
<evidence type="ECO:0000256" key="1">
    <source>
        <dbReference type="SAM" id="Phobius"/>
    </source>
</evidence>
<organism evidence="3 4">
    <name type="scientific">Corynebacterium phoceense</name>
    <dbReference type="NCBI Taxonomy" id="1686286"/>
    <lineage>
        <taxon>Bacteria</taxon>
        <taxon>Bacillati</taxon>
        <taxon>Actinomycetota</taxon>
        <taxon>Actinomycetes</taxon>
        <taxon>Mycobacteriales</taxon>
        <taxon>Corynebacteriaceae</taxon>
        <taxon>Corynebacterium</taxon>
    </lineage>
</organism>
<comment type="caution">
    <text evidence="3">The sequence shown here is derived from an EMBL/GenBank/DDBJ whole genome shotgun (WGS) entry which is preliminary data.</text>
</comment>
<keyword evidence="1" id="KW-0472">Membrane</keyword>
<reference evidence="3 4" key="1">
    <citation type="submission" date="2019-06" db="EMBL/GenBank/DDBJ databases">
        <title>Draft genome of C. phoceense Strain 272.</title>
        <authorList>
            <person name="Pacheco L.G.C."/>
            <person name="Barberis C.M."/>
            <person name="Almuzara M.N."/>
            <person name="Traglia G.M."/>
            <person name="Santos C.S."/>
            <person name="Rocha D.J.P.G."/>
            <person name="Aguiar E.R.G.R."/>
            <person name="Vay C.A."/>
        </authorList>
    </citation>
    <scope>NUCLEOTIDE SEQUENCE [LARGE SCALE GENOMIC DNA]</scope>
    <source>
        <strain evidence="3 4">272</strain>
    </source>
</reference>
<dbReference type="RefSeq" id="WP_141628758.1">
    <property type="nucleotide sequence ID" value="NZ_VHIR01000005.1"/>
</dbReference>
<dbReference type="EMBL" id="VHIR01000005">
    <property type="protein sequence ID" value="TQE43902.1"/>
    <property type="molecule type" value="Genomic_DNA"/>
</dbReference>